<feature type="transmembrane region" description="Helical" evidence="1">
    <location>
        <begin position="470"/>
        <end position="494"/>
    </location>
</feature>
<evidence type="ECO:0000313" key="3">
    <source>
        <dbReference type="Proteomes" id="UP000182360"/>
    </source>
</evidence>
<dbReference type="Pfam" id="PF00873">
    <property type="entry name" value="ACR_tran"/>
    <property type="match status" value="2"/>
</dbReference>
<dbReference type="PANTHER" id="PTHR32063:SF0">
    <property type="entry name" value="SWARMING MOTILITY PROTEIN SWRC"/>
    <property type="match status" value="1"/>
</dbReference>
<dbReference type="InterPro" id="IPR027463">
    <property type="entry name" value="AcrB_DN_DC_subdom"/>
</dbReference>
<gene>
    <name evidence="2" type="ORF">SAMN04487977_102529</name>
</gene>
<dbReference type="AlphaFoldDB" id="A0A1H9DEU4"/>
<dbReference type="OrthoDB" id="366306at2"/>
<accession>A0A1H9DEU4</accession>
<feature type="transmembrane region" description="Helical" evidence="1">
    <location>
        <begin position="333"/>
        <end position="353"/>
    </location>
</feature>
<dbReference type="Gene3D" id="1.20.1640.10">
    <property type="entry name" value="Multidrug efflux transporter AcrB transmembrane domain"/>
    <property type="match status" value="3"/>
</dbReference>
<feature type="transmembrane region" description="Helical" evidence="1">
    <location>
        <begin position="926"/>
        <end position="950"/>
    </location>
</feature>
<keyword evidence="3" id="KW-1185">Reference proteome</keyword>
<keyword evidence="1" id="KW-0472">Membrane</keyword>
<dbReference type="STRING" id="163.SAMN04487775_101249"/>
<dbReference type="GO" id="GO:0042910">
    <property type="term" value="F:xenobiotic transmembrane transporter activity"/>
    <property type="evidence" value="ECO:0007669"/>
    <property type="project" value="TreeGrafter"/>
</dbReference>
<keyword evidence="1" id="KW-0812">Transmembrane</keyword>
<dbReference type="PANTHER" id="PTHR32063">
    <property type="match status" value="1"/>
</dbReference>
<dbReference type="EMBL" id="FOFU01000002">
    <property type="protein sequence ID" value="SEQ11268.1"/>
    <property type="molecule type" value="Genomic_DNA"/>
</dbReference>
<feature type="transmembrane region" description="Helical" evidence="1">
    <location>
        <begin position="863"/>
        <end position="888"/>
    </location>
</feature>
<dbReference type="GO" id="GO:0005886">
    <property type="term" value="C:plasma membrane"/>
    <property type="evidence" value="ECO:0007669"/>
    <property type="project" value="TreeGrafter"/>
</dbReference>
<protein>
    <submittedName>
        <fullName evidence="2">AcrB/AcrD/AcrF family protein</fullName>
    </submittedName>
</protein>
<proteinExistence type="predicted"/>
<evidence type="ECO:0000256" key="1">
    <source>
        <dbReference type="SAM" id="Phobius"/>
    </source>
</evidence>
<feature type="transmembrane region" description="Helical" evidence="1">
    <location>
        <begin position="360"/>
        <end position="380"/>
    </location>
</feature>
<keyword evidence="1" id="KW-1133">Transmembrane helix</keyword>
<dbReference type="Gene3D" id="3.30.2090.10">
    <property type="entry name" value="Multidrug efflux transporter AcrB TolC docking domain, DN and DC subdomains"/>
    <property type="match status" value="2"/>
</dbReference>
<sequence>MKVSEFSVKHPVIITMLLIVLIAFGFFSLGGMRTEFMEDISMPQAIVYTVYPGASAEDVENDITKVLEDSFVTLPHFKAIDSTSSNSLSWILITYADGYDPYDQLPELRNRISELVEKLPDGISGEPRALVGGMSMVPIISFSASSGQDTARLTQYLQDELTPLLTQIDGVSQVTIDGGKELAVNIKLDVDSLTSKGIAVSTVYQVLNYGNVNLPLGNASYQDRAIQVRYAGGFNSLEDIKNLPVGVGDGSTIIRLSDVAEVTLSYPEQNVSVSDGRVPLTIVNVTKRLDGDTTKIIKKVKKAIAECEKNTNGAVQFHIISDDSRQVRASLKAVIQSGILGVVFAVLVILLFMADWRATLTISLSIPLCILFSLIGLRILDISLNLMTLSGLVISLGMVVDGSTVMLDQIYRYYKRRDQETGEMEYTVTQSIYKGWDEVSASILASAATTIVVFVPIALLGGLIGSVLHAVAVTIILAIFSSFLVAVVIVPYLLKLFLSENGPKVRGKPRKFDQVMSKIERGYRKVLALSLKNRGFVVLVALFLLVFSGFIALRLGISFIPSTDSGDFYISTEFPMGTEKEQTHEKMQVAQDLLYQYVPEIDNVVIYEGQGDSSNFSSVSTPHYAYTHVVLVPVSERKRNVHEIMLQIQEIWAAVLPDSKVSVQNGGFDKLVGYVADGGGYGITLISEDINTLYETASKIKDYLETDPEVVTAKLDTDFDTSTMVIDMSQEYLSSLGITSYEAGITSAILFQGVDCGRFKELESGRRYDMKITSNITDKNITADAISNLHIVTQNGQDVSFANLSDIKVEKSISQINHSNRAKKITVTASLVGEDTSGVSQRVNQFIANNPLPNGVHSKAGGIMALIGDMITPMISALLIAVFLVYTVMVIQFEKFRQPLLIMATIPFCFIGVVGGLLMFGSTLNLLSLLGLISLAGVVVNNGIILIDYINQLRAQRRQVLARTKGTQDKDGEWHIALNTEEEDELLKGSVLDGAASRIKPILITTLTTLLGDIPMAVAKGEGSELYASMGQAITGGLLTSTLITLILIPVIYYLSEKNSIKHKRGKYEKAVQ</sequence>
<dbReference type="RefSeq" id="WP_074641778.1">
    <property type="nucleotide sequence ID" value="NZ_FOFU01000002.1"/>
</dbReference>
<dbReference type="Gene3D" id="3.30.70.1320">
    <property type="entry name" value="Multidrug efflux transporter AcrB pore domain like"/>
    <property type="match status" value="1"/>
</dbReference>
<organism evidence="2 3">
    <name type="scientific">Treponema bryantii</name>
    <dbReference type="NCBI Taxonomy" id="163"/>
    <lineage>
        <taxon>Bacteria</taxon>
        <taxon>Pseudomonadati</taxon>
        <taxon>Spirochaetota</taxon>
        <taxon>Spirochaetia</taxon>
        <taxon>Spirochaetales</taxon>
        <taxon>Treponemataceae</taxon>
        <taxon>Treponema</taxon>
    </lineage>
</organism>
<name>A0A1H9DEU4_9SPIR</name>
<dbReference type="SUPFAM" id="SSF82693">
    <property type="entry name" value="Multidrug efflux transporter AcrB pore domain, PN1, PN2, PC1 and PC2 subdomains"/>
    <property type="match status" value="3"/>
</dbReference>
<feature type="transmembrane region" description="Helical" evidence="1">
    <location>
        <begin position="12"/>
        <end position="32"/>
    </location>
</feature>
<feature type="transmembrane region" description="Helical" evidence="1">
    <location>
        <begin position="535"/>
        <end position="557"/>
    </location>
</feature>
<dbReference type="Gene3D" id="3.30.70.1430">
    <property type="entry name" value="Multidrug efflux transporter AcrB pore domain"/>
    <property type="match status" value="2"/>
</dbReference>
<evidence type="ECO:0000313" key="2">
    <source>
        <dbReference type="EMBL" id="SEQ11268.1"/>
    </source>
</evidence>
<feature type="transmembrane region" description="Helical" evidence="1">
    <location>
        <begin position="443"/>
        <end position="464"/>
    </location>
</feature>
<feature type="transmembrane region" description="Helical" evidence="1">
    <location>
        <begin position="1002"/>
        <end position="1021"/>
    </location>
</feature>
<dbReference type="PRINTS" id="PR00702">
    <property type="entry name" value="ACRIFLAVINRP"/>
</dbReference>
<dbReference type="SUPFAM" id="SSF82866">
    <property type="entry name" value="Multidrug efflux transporter AcrB transmembrane domain"/>
    <property type="match status" value="2"/>
</dbReference>
<dbReference type="SUPFAM" id="SSF82714">
    <property type="entry name" value="Multidrug efflux transporter AcrB TolC docking domain, DN and DC subdomains"/>
    <property type="match status" value="1"/>
</dbReference>
<reference evidence="2 3" key="1">
    <citation type="submission" date="2016-10" db="EMBL/GenBank/DDBJ databases">
        <authorList>
            <person name="de Groot N.N."/>
        </authorList>
    </citation>
    <scope>NUCLEOTIDE SEQUENCE [LARGE SCALE GENOMIC DNA]</scope>
    <source>
        <strain evidence="2 3">B25</strain>
    </source>
</reference>
<dbReference type="Gene3D" id="3.30.70.1440">
    <property type="entry name" value="Multidrug efflux transporter AcrB pore domain"/>
    <property type="match status" value="1"/>
</dbReference>
<feature type="transmembrane region" description="Helical" evidence="1">
    <location>
        <begin position="386"/>
        <end position="407"/>
    </location>
</feature>
<dbReference type="InterPro" id="IPR001036">
    <property type="entry name" value="Acrflvin-R"/>
</dbReference>
<dbReference type="eggNOG" id="COG0841">
    <property type="taxonomic scope" value="Bacteria"/>
</dbReference>
<feature type="transmembrane region" description="Helical" evidence="1">
    <location>
        <begin position="1033"/>
        <end position="1055"/>
    </location>
</feature>
<feature type="transmembrane region" description="Helical" evidence="1">
    <location>
        <begin position="900"/>
        <end position="920"/>
    </location>
</feature>
<dbReference type="Proteomes" id="UP000182360">
    <property type="component" value="Unassembled WGS sequence"/>
</dbReference>